<keyword evidence="1" id="KW-1133">Transmembrane helix</keyword>
<keyword evidence="1" id="KW-0472">Membrane</keyword>
<dbReference type="EMBL" id="JACHBW010000006">
    <property type="protein sequence ID" value="MBB6102686.1"/>
    <property type="molecule type" value="Genomic_DNA"/>
</dbReference>
<keyword evidence="1" id="KW-0812">Transmembrane</keyword>
<accession>A0A7W9WSX4</accession>
<proteinExistence type="predicted"/>
<gene>
    <name evidence="2" type="ORF">F4827_002538</name>
</gene>
<dbReference type="AlphaFoldDB" id="A0A7W9WSX4"/>
<sequence>METMTTARANTLDATTEMRTPFDFLGDMLDRLHKRSPVLGFLVAILIAVACTALAAYLNQVGAAVGSTRL</sequence>
<protein>
    <submittedName>
        <fullName evidence="2">Uncharacterized protein</fullName>
    </submittedName>
</protein>
<evidence type="ECO:0000313" key="3">
    <source>
        <dbReference type="Proteomes" id="UP000571554"/>
    </source>
</evidence>
<evidence type="ECO:0000313" key="2">
    <source>
        <dbReference type="EMBL" id="MBB6102686.1"/>
    </source>
</evidence>
<organism evidence="2 3">
    <name type="scientific">Paraburkholderia bannensis</name>
    <dbReference type="NCBI Taxonomy" id="765414"/>
    <lineage>
        <taxon>Bacteria</taxon>
        <taxon>Pseudomonadati</taxon>
        <taxon>Pseudomonadota</taxon>
        <taxon>Betaproteobacteria</taxon>
        <taxon>Burkholderiales</taxon>
        <taxon>Burkholderiaceae</taxon>
        <taxon>Paraburkholderia</taxon>
    </lineage>
</organism>
<keyword evidence="3" id="KW-1185">Reference proteome</keyword>
<dbReference type="Proteomes" id="UP000571554">
    <property type="component" value="Unassembled WGS sequence"/>
</dbReference>
<reference evidence="2 3" key="1">
    <citation type="submission" date="2020-08" db="EMBL/GenBank/DDBJ databases">
        <title>Above-ground endophytic microbial communities from plants in different locations in the United States.</title>
        <authorList>
            <person name="Frank C."/>
        </authorList>
    </citation>
    <scope>NUCLEOTIDE SEQUENCE [LARGE SCALE GENOMIC DNA]</scope>
    <source>
        <strain evidence="2 3">WP4_2_2</strain>
    </source>
</reference>
<feature type="transmembrane region" description="Helical" evidence="1">
    <location>
        <begin position="38"/>
        <end position="58"/>
    </location>
</feature>
<name>A0A7W9WSX4_9BURK</name>
<comment type="caution">
    <text evidence="2">The sequence shown here is derived from an EMBL/GenBank/DDBJ whole genome shotgun (WGS) entry which is preliminary data.</text>
</comment>
<evidence type="ECO:0000256" key="1">
    <source>
        <dbReference type="SAM" id="Phobius"/>
    </source>
</evidence>